<evidence type="ECO:0000256" key="9">
    <source>
        <dbReference type="ARBA" id="ARBA00022989"/>
    </source>
</evidence>
<feature type="transmembrane region" description="Helical" evidence="12">
    <location>
        <begin position="632"/>
        <end position="650"/>
    </location>
</feature>
<dbReference type="Pfam" id="PF25147">
    <property type="entry name" value="Ribophorin_II_C"/>
    <property type="match status" value="1"/>
</dbReference>
<keyword evidence="18" id="KW-1185">Reference proteome</keyword>
<dbReference type="Pfam" id="PF23861">
    <property type="entry name" value="Ribophorin_II_2nd"/>
    <property type="match status" value="1"/>
</dbReference>
<accession>A0A3P6S224</accession>
<evidence type="ECO:0000256" key="4">
    <source>
        <dbReference type="ARBA" id="ARBA00009038"/>
    </source>
</evidence>
<feature type="domain" description="Ribophorin II third" evidence="14">
    <location>
        <begin position="404"/>
        <end position="531"/>
    </location>
</feature>
<dbReference type="GO" id="GO:0008250">
    <property type="term" value="C:oligosaccharyltransferase complex"/>
    <property type="evidence" value="ECO:0007669"/>
    <property type="project" value="UniProtKB-UniRule"/>
</dbReference>
<dbReference type="GO" id="GO:0006487">
    <property type="term" value="P:protein N-linked glycosylation"/>
    <property type="evidence" value="ECO:0007669"/>
    <property type="project" value="UniProtKB-UniRule"/>
</dbReference>
<feature type="domain" description="Ribophorin II N-terminal" evidence="13">
    <location>
        <begin position="49"/>
        <end position="284"/>
    </location>
</feature>
<dbReference type="STRING" id="42156.A0A3P6S224"/>
<evidence type="ECO:0000256" key="7">
    <source>
        <dbReference type="ARBA" id="ARBA00022729"/>
    </source>
</evidence>
<keyword evidence="10 12" id="KW-0472">Membrane</keyword>
<dbReference type="InterPro" id="IPR008814">
    <property type="entry name" value="Swp1"/>
</dbReference>
<gene>
    <name evidence="17" type="ORF">NLS_LOCUS867</name>
</gene>
<dbReference type="Pfam" id="PF05817">
    <property type="entry name" value="Ribophorin_II"/>
    <property type="match status" value="1"/>
</dbReference>
<feature type="domain" description="Ribophorin II C-terminal" evidence="16">
    <location>
        <begin position="559"/>
        <end position="657"/>
    </location>
</feature>
<protein>
    <recommendedName>
        <fullName evidence="5 12">Dolichyl-diphosphooligosaccharide--protein glycosyltransferase subunit 2</fullName>
    </recommendedName>
    <alternativeName>
        <fullName evidence="12">Ribophorin-2</fullName>
    </alternativeName>
</protein>
<comment type="subcellular location">
    <subcellularLocation>
        <location evidence="2 12">Endoplasmic reticulum membrane</location>
        <topology evidence="2 12">Multi-pass membrane protein</topology>
    </subcellularLocation>
</comment>
<dbReference type="Pfam" id="PF23860">
    <property type="entry name" value="Ribophorin_II_3rd"/>
    <property type="match status" value="1"/>
</dbReference>
<evidence type="ECO:0000256" key="10">
    <source>
        <dbReference type="ARBA" id="ARBA00023136"/>
    </source>
</evidence>
<proteinExistence type="inferred from homology"/>
<evidence type="ECO:0000256" key="11">
    <source>
        <dbReference type="ARBA" id="ARBA00046750"/>
    </source>
</evidence>
<dbReference type="EMBL" id="UYRX01000025">
    <property type="protein sequence ID" value="VDK69742.1"/>
    <property type="molecule type" value="Genomic_DNA"/>
</dbReference>
<evidence type="ECO:0000259" key="14">
    <source>
        <dbReference type="Pfam" id="PF23860"/>
    </source>
</evidence>
<evidence type="ECO:0000256" key="1">
    <source>
        <dbReference type="ARBA" id="ARBA00002791"/>
    </source>
</evidence>
<dbReference type="OMA" id="QEHETIY"/>
<comment type="pathway">
    <text evidence="3 12">Protein modification; protein glycosylation.</text>
</comment>
<keyword evidence="6 12" id="KW-0812">Transmembrane</keyword>
<sequence length="662" mass="72952">MGTRGGDRQSVSSSRILMGTTWMLYILLVNLSLFLFAAECATPFLNVYLDERSQKSLHDVLFNALESNELSSLHHGAAGLKLAGISIEASKNEALCTTVKKVKDEELGQLYHAVGAAAALKDCSLSVPNARETVEAVLKEGSATSHNIYMALAVAEKLKLKVNYNGFSDALTVALAKDDSAASLAYGLNAAALLDNTNAGKFFIRIEDFVGQADEVDGKYLHLEGGLSITAFGIYGLYNLADKLNKSPSVKSDEAVKLANYLLSRRTVQLDRGAYLLLLALKKLVDNRFQIPVVFSLASSISLLDEDKPLVIRVSNVLGESVGPLSVILDSATHVASKEIAVVGQQLKKVASDKTNTLYEVYIKNANHRGFYNLALTAGSQDKRLVGTNGASLVMRVLVKVKLEDVTVAVFDRELLKPSSSISVKESSKIGKTLEADVHNKMEIRFKVKEAKTGEALLAHQAFVVFIHSNTRQEIIFVATPDHNYNYIFDVDFEKVAKDFEGLSGRYAVRLIVGDPAISHPLDWNLVDVNLKLPAVAAAKIKKSERIIYEKAREIKHMFREPEKRPPRIVSTIFVLLSIFPLLIVLILWLRIGINFGNLPTSPFVLFFHAGLIGIFGLYFVFWLQLTMFETLKYLSVIGTITFISGNRLLRILAAKRKKKTN</sequence>
<feature type="domain" description="Ribophorin II second" evidence="15">
    <location>
        <begin position="293"/>
        <end position="397"/>
    </location>
</feature>
<dbReference type="InterPro" id="IPR055375">
    <property type="entry name" value="Ribophorin_II_2nd"/>
</dbReference>
<keyword evidence="8 12" id="KW-0256">Endoplasmic reticulum</keyword>
<keyword evidence="7" id="KW-0732">Signal</keyword>
<name>A0A3P6S224_LITSI</name>
<evidence type="ECO:0000256" key="5">
    <source>
        <dbReference type="ARBA" id="ARBA00017612"/>
    </source>
</evidence>
<reference evidence="17 18" key="1">
    <citation type="submission" date="2018-08" db="EMBL/GenBank/DDBJ databases">
        <authorList>
            <person name="Laetsch R D."/>
            <person name="Stevens L."/>
            <person name="Kumar S."/>
            <person name="Blaxter L. M."/>
        </authorList>
    </citation>
    <scope>NUCLEOTIDE SEQUENCE [LARGE SCALE GENOMIC DNA]</scope>
</reference>
<organism evidence="17 18">
    <name type="scientific">Litomosoides sigmodontis</name>
    <name type="common">Filarial nematode worm</name>
    <dbReference type="NCBI Taxonomy" id="42156"/>
    <lineage>
        <taxon>Eukaryota</taxon>
        <taxon>Metazoa</taxon>
        <taxon>Ecdysozoa</taxon>
        <taxon>Nematoda</taxon>
        <taxon>Chromadorea</taxon>
        <taxon>Rhabditida</taxon>
        <taxon>Spirurina</taxon>
        <taxon>Spiruromorpha</taxon>
        <taxon>Filarioidea</taxon>
        <taxon>Onchocercidae</taxon>
        <taxon>Litomosoides</taxon>
    </lineage>
</organism>
<dbReference type="InterPro" id="IPR055373">
    <property type="entry name" value="Ribophorin_II_N"/>
</dbReference>
<dbReference type="PANTHER" id="PTHR12640:SF0">
    <property type="entry name" value="DOLICHYL-DIPHOSPHOOLIGOSACCHARIDE--PROTEIN GLYCOSYLTRANSFERASE SUBUNIT 2"/>
    <property type="match status" value="1"/>
</dbReference>
<evidence type="ECO:0000313" key="18">
    <source>
        <dbReference type="Proteomes" id="UP000277928"/>
    </source>
</evidence>
<comment type="caution">
    <text evidence="12">Lacks conserved residue(s) required for the propagation of feature annotation.</text>
</comment>
<dbReference type="AlphaFoldDB" id="A0A3P6S224"/>
<dbReference type="InterPro" id="IPR055374">
    <property type="entry name" value="Ribophorin_II_3rd"/>
</dbReference>
<evidence type="ECO:0000259" key="13">
    <source>
        <dbReference type="Pfam" id="PF05817"/>
    </source>
</evidence>
<dbReference type="OrthoDB" id="432292at2759"/>
<feature type="transmembrane region" description="Helical" evidence="12">
    <location>
        <begin position="21"/>
        <end position="38"/>
    </location>
</feature>
<dbReference type="Proteomes" id="UP000277928">
    <property type="component" value="Unassembled WGS sequence"/>
</dbReference>
<dbReference type="PANTHER" id="PTHR12640">
    <property type="entry name" value="RIBOPHORIN II"/>
    <property type="match status" value="1"/>
</dbReference>
<dbReference type="UniPathway" id="UPA00378"/>
<feature type="transmembrane region" description="Helical" evidence="12">
    <location>
        <begin position="569"/>
        <end position="592"/>
    </location>
</feature>
<feature type="transmembrane region" description="Helical" evidence="12">
    <location>
        <begin position="604"/>
        <end position="626"/>
    </location>
</feature>
<evidence type="ECO:0000256" key="2">
    <source>
        <dbReference type="ARBA" id="ARBA00004477"/>
    </source>
</evidence>
<evidence type="ECO:0000256" key="12">
    <source>
        <dbReference type="RuleBase" id="RU366029"/>
    </source>
</evidence>
<evidence type="ECO:0000259" key="15">
    <source>
        <dbReference type="Pfam" id="PF23861"/>
    </source>
</evidence>
<keyword evidence="9 12" id="KW-1133">Transmembrane helix</keyword>
<evidence type="ECO:0000256" key="8">
    <source>
        <dbReference type="ARBA" id="ARBA00022824"/>
    </source>
</evidence>
<evidence type="ECO:0000256" key="3">
    <source>
        <dbReference type="ARBA" id="ARBA00004922"/>
    </source>
</evidence>
<comment type="function">
    <text evidence="1 12">Subunit of the oligosaccharyl transferase (OST) complex that catalyzes the initial transfer of a defined glycan (Glc(3)Man(9)GlcNAc(2) in eukaryotes) from the lipid carrier dolichol-pyrophosphate to an asparagine residue within an Asn-X-Ser/Thr consensus motif in nascent polypeptide chains, the first step in protein N-glycosylation. N-glycosylation occurs cotranslationally and the complex associates with the Sec61 complex at the channel-forming translocon complex that mediates protein translocation across the endoplasmic reticulum (ER). All subunits are required for a maximal enzyme activity.</text>
</comment>
<evidence type="ECO:0000256" key="6">
    <source>
        <dbReference type="ARBA" id="ARBA00022692"/>
    </source>
</evidence>
<comment type="subunit">
    <text evidence="11">Component of the oligosaccharyltransferase (OST) complex. OST exists in two different complex forms which contain common core subunits RPN1, RPN2, OST48, OST4, DAD1 and TMEM258, either STT3A or STT3B as catalytic subunits, and form-specific accessory subunits. STT3A complex assembly occurs through the formation of 3 subcomplexes. Subcomplex 1 contains RPN1 and TMEM258, subcomplex 2 contains the STT3A-specific subunits STT3A, DC2/OSTC, and KCP2 as well as the core subunit OST4, and subcomplex 3 contains RPN2, DAD1, and OST48. The STT3A complex can form stable complexes with the Sec61 complex or with both the Sec61 and TRAP complexes. Interacts with DDI2. Interacts with TMEM35A/NACHO.</text>
</comment>
<comment type="similarity">
    <text evidence="4 12">Belongs to the SWP1 family.</text>
</comment>
<dbReference type="InterPro" id="IPR056790">
    <property type="entry name" value="Ribophorin_II_C"/>
</dbReference>
<evidence type="ECO:0000259" key="16">
    <source>
        <dbReference type="Pfam" id="PF25147"/>
    </source>
</evidence>
<evidence type="ECO:0000313" key="17">
    <source>
        <dbReference type="EMBL" id="VDK69742.1"/>
    </source>
</evidence>